<dbReference type="InterPro" id="IPR021244">
    <property type="entry name" value="DUF2802"/>
</dbReference>
<proteinExistence type="predicted"/>
<evidence type="ECO:0000313" key="1">
    <source>
        <dbReference type="EMBL" id="OOG26214.1"/>
    </source>
</evidence>
<evidence type="ECO:0000313" key="2">
    <source>
        <dbReference type="Proteomes" id="UP000189462"/>
    </source>
</evidence>
<gene>
    <name evidence="1" type="ORF">B1C78_05265</name>
</gene>
<dbReference type="EMBL" id="MVBK01000029">
    <property type="protein sequence ID" value="OOG26214.1"/>
    <property type="molecule type" value="Genomic_DNA"/>
</dbReference>
<keyword evidence="2" id="KW-1185">Reference proteome</keyword>
<protein>
    <recommendedName>
        <fullName evidence="3">DUF2802 domain-containing protein</fullName>
    </recommendedName>
</protein>
<dbReference type="AlphaFoldDB" id="A0A1V3NMI1"/>
<sequence length="135" mass="14812">MNEPLMLAAAGLVVLLALGGGVAAWWAVAHVRRLQRRIMIQETALLSLRGALSAVCSGEMATDKRQAEVERRLRQLAEQQETLLMRDPEQGPYQHAMRMAVQGASREDLMKACGLTRGEADLLLALHGTHEKDEG</sequence>
<dbReference type="RefSeq" id="WP_077278091.1">
    <property type="nucleotide sequence ID" value="NZ_MVBK01000029.1"/>
</dbReference>
<dbReference type="OrthoDB" id="7068231at2"/>
<organism evidence="1 2">
    <name type="scientific">Thioalkalivibrio denitrificans</name>
    <dbReference type="NCBI Taxonomy" id="108003"/>
    <lineage>
        <taxon>Bacteria</taxon>
        <taxon>Pseudomonadati</taxon>
        <taxon>Pseudomonadota</taxon>
        <taxon>Gammaproteobacteria</taxon>
        <taxon>Chromatiales</taxon>
        <taxon>Ectothiorhodospiraceae</taxon>
        <taxon>Thioalkalivibrio</taxon>
    </lineage>
</organism>
<dbReference type="STRING" id="108003.B1C78_05265"/>
<reference evidence="1 2" key="1">
    <citation type="submission" date="2017-02" db="EMBL/GenBank/DDBJ databases">
        <title>Genomic diversity within the haloalkaliphilic genus Thioalkalivibrio.</title>
        <authorList>
            <person name="Ahn A.-C."/>
            <person name="Meier-Kolthoff J."/>
            <person name="Overmars L."/>
            <person name="Richter M."/>
            <person name="Woyke T."/>
            <person name="Sorokin D.Y."/>
            <person name="Muyzer G."/>
        </authorList>
    </citation>
    <scope>NUCLEOTIDE SEQUENCE [LARGE SCALE GENOMIC DNA]</scope>
    <source>
        <strain evidence="1 2">ALJD</strain>
    </source>
</reference>
<name>A0A1V3NMI1_9GAMM</name>
<accession>A0A1V3NMI1</accession>
<dbReference type="Proteomes" id="UP000189462">
    <property type="component" value="Unassembled WGS sequence"/>
</dbReference>
<comment type="caution">
    <text evidence="1">The sequence shown here is derived from an EMBL/GenBank/DDBJ whole genome shotgun (WGS) entry which is preliminary data.</text>
</comment>
<dbReference type="Pfam" id="PF10975">
    <property type="entry name" value="DUF2802"/>
    <property type="match status" value="1"/>
</dbReference>
<evidence type="ECO:0008006" key="3">
    <source>
        <dbReference type="Google" id="ProtNLM"/>
    </source>
</evidence>